<protein>
    <submittedName>
        <fullName evidence="3">Uncharacterized protein</fullName>
    </submittedName>
</protein>
<dbReference type="EMBL" id="BGPR01025489">
    <property type="protein sequence ID" value="GBN94430.1"/>
    <property type="molecule type" value="Genomic_DNA"/>
</dbReference>
<proteinExistence type="predicted"/>
<dbReference type="EMBL" id="BGPR01025484">
    <property type="protein sequence ID" value="GBN94417.1"/>
    <property type="molecule type" value="Genomic_DNA"/>
</dbReference>
<gene>
    <name evidence="3" type="ORF">AVEN_145440_1</name>
    <name evidence="4" type="ORF">AVEN_157999_1</name>
    <name evidence="2" type="ORF">AVEN_16481_1</name>
    <name evidence="5" type="ORF">AVEN_214852_1</name>
</gene>
<dbReference type="Proteomes" id="UP000499080">
    <property type="component" value="Unassembled WGS sequence"/>
</dbReference>
<evidence type="ECO:0000313" key="3">
    <source>
        <dbReference type="EMBL" id="GBN94420.1"/>
    </source>
</evidence>
<feature type="region of interest" description="Disordered" evidence="1">
    <location>
        <begin position="63"/>
        <end position="83"/>
    </location>
</feature>
<sequence length="83" mass="9505">MDTLRYSEVQKIIFQTRRTINIDDKAEYLWCQAHSLYLVGSAGCRYHGLIQRNETLAGEHCSATIDETEPSNEAKRDKLGDKT</sequence>
<feature type="compositionally biased region" description="Basic and acidic residues" evidence="1">
    <location>
        <begin position="72"/>
        <end position="83"/>
    </location>
</feature>
<dbReference type="EMBL" id="BGPR01025485">
    <property type="protein sequence ID" value="GBN94420.1"/>
    <property type="molecule type" value="Genomic_DNA"/>
</dbReference>
<evidence type="ECO:0000256" key="1">
    <source>
        <dbReference type="SAM" id="MobiDB-lite"/>
    </source>
</evidence>
<evidence type="ECO:0000313" key="2">
    <source>
        <dbReference type="EMBL" id="GBN94417.1"/>
    </source>
</evidence>
<dbReference type="EMBL" id="BGPR01025486">
    <property type="protein sequence ID" value="GBN94423.1"/>
    <property type="molecule type" value="Genomic_DNA"/>
</dbReference>
<evidence type="ECO:0000313" key="6">
    <source>
        <dbReference type="Proteomes" id="UP000499080"/>
    </source>
</evidence>
<evidence type="ECO:0000313" key="4">
    <source>
        <dbReference type="EMBL" id="GBN94423.1"/>
    </source>
</evidence>
<keyword evidence="6" id="KW-1185">Reference proteome</keyword>
<comment type="caution">
    <text evidence="3">The sequence shown here is derived from an EMBL/GenBank/DDBJ whole genome shotgun (WGS) entry which is preliminary data.</text>
</comment>
<evidence type="ECO:0000313" key="5">
    <source>
        <dbReference type="EMBL" id="GBN94430.1"/>
    </source>
</evidence>
<name>A0A4Y2T3C9_ARAVE</name>
<reference evidence="3 6" key="1">
    <citation type="journal article" date="2019" name="Sci. Rep.">
        <title>Orb-weaving spider Araneus ventricosus genome elucidates the spidroin gene catalogue.</title>
        <authorList>
            <person name="Kono N."/>
            <person name="Nakamura H."/>
            <person name="Ohtoshi R."/>
            <person name="Moran D.A.P."/>
            <person name="Shinohara A."/>
            <person name="Yoshida Y."/>
            <person name="Fujiwara M."/>
            <person name="Mori M."/>
            <person name="Tomita M."/>
            <person name="Arakawa K."/>
        </authorList>
    </citation>
    <scope>NUCLEOTIDE SEQUENCE [LARGE SCALE GENOMIC DNA]</scope>
</reference>
<organism evidence="3 6">
    <name type="scientific">Araneus ventricosus</name>
    <name type="common">Orbweaver spider</name>
    <name type="synonym">Epeira ventricosa</name>
    <dbReference type="NCBI Taxonomy" id="182803"/>
    <lineage>
        <taxon>Eukaryota</taxon>
        <taxon>Metazoa</taxon>
        <taxon>Ecdysozoa</taxon>
        <taxon>Arthropoda</taxon>
        <taxon>Chelicerata</taxon>
        <taxon>Arachnida</taxon>
        <taxon>Araneae</taxon>
        <taxon>Araneomorphae</taxon>
        <taxon>Entelegynae</taxon>
        <taxon>Araneoidea</taxon>
        <taxon>Araneidae</taxon>
        <taxon>Araneus</taxon>
    </lineage>
</organism>
<accession>A0A4Y2T3C9</accession>
<dbReference type="AlphaFoldDB" id="A0A4Y2T3C9"/>